<comment type="caution">
    <text evidence="1">The sequence shown here is derived from an EMBL/GenBank/DDBJ whole genome shotgun (WGS) entry which is preliminary data.</text>
</comment>
<evidence type="ECO:0000313" key="1">
    <source>
        <dbReference type="EMBL" id="KAI0501876.1"/>
    </source>
</evidence>
<dbReference type="AlphaFoldDB" id="A0A8T3AZ82"/>
<dbReference type="EMBL" id="JAGYWB010000012">
    <property type="protein sequence ID" value="KAI0501876.1"/>
    <property type="molecule type" value="Genomic_DNA"/>
</dbReference>
<dbReference type="Proteomes" id="UP000829196">
    <property type="component" value="Unassembled WGS sequence"/>
</dbReference>
<protein>
    <submittedName>
        <fullName evidence="1">Uncharacterized protein</fullName>
    </submittedName>
</protein>
<accession>A0A8T3AZ82</accession>
<keyword evidence="2" id="KW-1185">Reference proteome</keyword>
<organism evidence="1 2">
    <name type="scientific">Dendrobium nobile</name>
    <name type="common">Orchid</name>
    <dbReference type="NCBI Taxonomy" id="94219"/>
    <lineage>
        <taxon>Eukaryota</taxon>
        <taxon>Viridiplantae</taxon>
        <taxon>Streptophyta</taxon>
        <taxon>Embryophyta</taxon>
        <taxon>Tracheophyta</taxon>
        <taxon>Spermatophyta</taxon>
        <taxon>Magnoliopsida</taxon>
        <taxon>Liliopsida</taxon>
        <taxon>Asparagales</taxon>
        <taxon>Orchidaceae</taxon>
        <taxon>Epidendroideae</taxon>
        <taxon>Malaxideae</taxon>
        <taxon>Dendrobiinae</taxon>
        <taxon>Dendrobium</taxon>
    </lineage>
</organism>
<dbReference type="OrthoDB" id="595071at2759"/>
<evidence type="ECO:0000313" key="2">
    <source>
        <dbReference type="Proteomes" id="UP000829196"/>
    </source>
</evidence>
<proteinExistence type="predicted"/>
<gene>
    <name evidence="1" type="ORF">KFK09_016821</name>
</gene>
<sequence length="59" mass="6637">MVNWEALISVVLGVIMRKCICRFHEAGLVVMEFVSVFESALRSSGIVFWQPEFVFTGLG</sequence>
<name>A0A8T3AZ82_DENNO</name>
<reference evidence="1" key="1">
    <citation type="journal article" date="2022" name="Front. Genet.">
        <title>Chromosome-Scale Assembly of the Dendrobium nobile Genome Provides Insights Into the Molecular Mechanism of the Biosynthesis of the Medicinal Active Ingredient of Dendrobium.</title>
        <authorList>
            <person name="Xu Q."/>
            <person name="Niu S.-C."/>
            <person name="Li K.-L."/>
            <person name="Zheng P.-J."/>
            <person name="Zhang X.-J."/>
            <person name="Jia Y."/>
            <person name="Liu Y."/>
            <person name="Niu Y.-X."/>
            <person name="Yu L.-H."/>
            <person name="Chen D.-F."/>
            <person name="Zhang G.-Q."/>
        </authorList>
    </citation>
    <scope>NUCLEOTIDE SEQUENCE</scope>
    <source>
        <tissue evidence="1">Leaf</tissue>
    </source>
</reference>